<dbReference type="Proteomes" id="UP000239480">
    <property type="component" value="Unassembled WGS sequence"/>
</dbReference>
<evidence type="ECO:0000313" key="2">
    <source>
        <dbReference type="EMBL" id="PRY24504.1"/>
    </source>
</evidence>
<organism evidence="2 3">
    <name type="scientific">Aliiruegeria haliotis</name>
    <dbReference type="NCBI Taxonomy" id="1280846"/>
    <lineage>
        <taxon>Bacteria</taxon>
        <taxon>Pseudomonadati</taxon>
        <taxon>Pseudomonadota</taxon>
        <taxon>Alphaproteobacteria</taxon>
        <taxon>Rhodobacterales</taxon>
        <taxon>Roseobacteraceae</taxon>
        <taxon>Aliiruegeria</taxon>
    </lineage>
</organism>
<dbReference type="Pfam" id="PF00583">
    <property type="entry name" value="Acetyltransf_1"/>
    <property type="match status" value="1"/>
</dbReference>
<keyword evidence="3" id="KW-1185">Reference proteome</keyword>
<sequence length="239" mass="25214">MSDPSVAELFEAIDATWPAVRQIELPGWCVREGRGGGSRVSAATATTSAPDISAMEAAQRALGQLPLVMIRDGEDALDARLAASGFTVKDPVVLYVGAVQEMAVAPPPVSAFHVEWPPTKIQEEIWADGGVGPARLAVMDRVDGEKCAILGRSADQPAGTAFVAKHGRVAMLHALEVMPSLRRKGTGVNVMHAAAIWAAARGARWMSVLVTEDNGGGNALYTGLGMTAATRYHYRVKAE</sequence>
<evidence type="ECO:0000313" key="3">
    <source>
        <dbReference type="Proteomes" id="UP000239480"/>
    </source>
</evidence>
<accession>A0A2T0RTJ2</accession>
<dbReference type="PROSITE" id="PS51186">
    <property type="entry name" value="GNAT"/>
    <property type="match status" value="1"/>
</dbReference>
<dbReference type="AlphaFoldDB" id="A0A2T0RTJ2"/>
<dbReference type="EMBL" id="PVTD01000003">
    <property type="protein sequence ID" value="PRY24504.1"/>
    <property type="molecule type" value="Genomic_DNA"/>
</dbReference>
<dbReference type="RefSeq" id="WP_106204860.1">
    <property type="nucleotide sequence ID" value="NZ_PVTD01000003.1"/>
</dbReference>
<dbReference type="InterPro" id="IPR016181">
    <property type="entry name" value="Acyl_CoA_acyltransferase"/>
</dbReference>
<name>A0A2T0RTJ2_9RHOB</name>
<protein>
    <submittedName>
        <fullName evidence="2">Acetyltransferase (GNAT) family protein</fullName>
    </submittedName>
</protein>
<comment type="caution">
    <text evidence="2">The sequence shown here is derived from an EMBL/GenBank/DDBJ whole genome shotgun (WGS) entry which is preliminary data.</text>
</comment>
<dbReference type="Gene3D" id="3.40.630.30">
    <property type="match status" value="1"/>
</dbReference>
<dbReference type="OrthoDB" id="7301318at2"/>
<proteinExistence type="predicted"/>
<keyword evidence="2" id="KW-0808">Transferase</keyword>
<dbReference type="GO" id="GO:0016747">
    <property type="term" value="F:acyltransferase activity, transferring groups other than amino-acyl groups"/>
    <property type="evidence" value="ECO:0007669"/>
    <property type="project" value="InterPro"/>
</dbReference>
<evidence type="ECO:0000259" key="1">
    <source>
        <dbReference type="PROSITE" id="PS51186"/>
    </source>
</evidence>
<dbReference type="InterPro" id="IPR000182">
    <property type="entry name" value="GNAT_dom"/>
</dbReference>
<reference evidence="2 3" key="1">
    <citation type="submission" date="2018-03" db="EMBL/GenBank/DDBJ databases">
        <title>Genomic Encyclopedia of Archaeal and Bacterial Type Strains, Phase II (KMG-II): from individual species to whole genera.</title>
        <authorList>
            <person name="Goeker M."/>
        </authorList>
    </citation>
    <scope>NUCLEOTIDE SEQUENCE [LARGE SCALE GENOMIC DNA]</scope>
    <source>
        <strain evidence="2 3">DSM 29328</strain>
    </source>
</reference>
<dbReference type="SUPFAM" id="SSF55729">
    <property type="entry name" value="Acyl-CoA N-acyltransferases (Nat)"/>
    <property type="match status" value="1"/>
</dbReference>
<feature type="domain" description="N-acetyltransferase" evidence="1">
    <location>
        <begin position="109"/>
        <end position="239"/>
    </location>
</feature>
<gene>
    <name evidence="2" type="ORF">CLV78_103370</name>
</gene>